<accession>A0ABM8IC51</accession>
<keyword evidence="1" id="KW-0175">Coiled coil</keyword>
<evidence type="ECO:0000313" key="2">
    <source>
        <dbReference type="EMBL" id="BDZ78560.1"/>
    </source>
</evidence>
<feature type="coiled-coil region" evidence="1">
    <location>
        <begin position="19"/>
        <end position="65"/>
    </location>
</feature>
<sequence>MDSVINKLTEIEEAADAIVAHAEEQKAVLDKEYEERKKAFDKELEAKTQSELSKIQEELEKDKKRLLDGQSGANAGSIRLLLKEYDENHTKYAQEILKRITEV</sequence>
<gene>
    <name evidence="2" type="ORF">Lac1_27430</name>
</gene>
<keyword evidence="3" id="KW-1185">Reference proteome</keyword>
<evidence type="ECO:0000313" key="3">
    <source>
        <dbReference type="Proteomes" id="UP001305815"/>
    </source>
</evidence>
<name>A0ABM8IC51_9FIRM</name>
<protein>
    <recommendedName>
        <fullName evidence="4">ATPase</fullName>
    </recommendedName>
</protein>
<proteinExistence type="predicted"/>
<dbReference type="Proteomes" id="UP001305815">
    <property type="component" value="Chromosome"/>
</dbReference>
<dbReference type="EMBL" id="AP027742">
    <property type="protein sequence ID" value="BDZ78560.1"/>
    <property type="molecule type" value="Genomic_DNA"/>
</dbReference>
<evidence type="ECO:0008006" key="4">
    <source>
        <dbReference type="Google" id="ProtNLM"/>
    </source>
</evidence>
<organism evidence="2 3">
    <name type="scientific">Claveliimonas bilis</name>
    <dbReference type="NCBI Taxonomy" id="3028070"/>
    <lineage>
        <taxon>Bacteria</taxon>
        <taxon>Bacillati</taxon>
        <taxon>Bacillota</taxon>
        <taxon>Clostridia</taxon>
        <taxon>Lachnospirales</taxon>
        <taxon>Lachnospiraceae</taxon>
        <taxon>Claveliimonas</taxon>
    </lineage>
</organism>
<dbReference type="RefSeq" id="WP_256193021.1">
    <property type="nucleotide sequence ID" value="NZ_AP027742.1"/>
</dbReference>
<reference evidence="3" key="1">
    <citation type="journal article" date="2023" name="Int. J. Syst. Evol. Microbiol.">
        <title>Claveliimonas bilis gen. nov., sp. nov., deoxycholic acid-producing bacteria isolated from human faeces, and reclassification of Sellimonas monacensis Zenner et al. 2021 as Claveliimonas monacensis comb. nov.</title>
        <authorList>
            <person name="Hisatomi A."/>
            <person name="Kastawa N.W.E.P.G."/>
            <person name="Song I."/>
            <person name="Ohkuma M."/>
            <person name="Fukiya S."/>
            <person name="Sakamoto M."/>
        </authorList>
    </citation>
    <scope>NUCLEOTIDE SEQUENCE [LARGE SCALE GENOMIC DNA]</scope>
    <source>
        <strain evidence="3">12BBH14</strain>
    </source>
</reference>
<evidence type="ECO:0000256" key="1">
    <source>
        <dbReference type="SAM" id="Coils"/>
    </source>
</evidence>